<dbReference type="FunFam" id="3.60.20.10:FF:000013">
    <property type="entry name" value="Proteasome subunit beta type-5"/>
    <property type="match status" value="1"/>
</dbReference>
<keyword evidence="6" id="KW-0963">Cytoplasm</keyword>
<dbReference type="GO" id="GO:0004298">
    <property type="term" value="F:threonine-type endopeptidase activity"/>
    <property type="evidence" value="ECO:0007669"/>
    <property type="project" value="UniProtKB-KW"/>
</dbReference>
<keyword evidence="8" id="KW-0888">Threonine protease</keyword>
<dbReference type="GO" id="GO:0019774">
    <property type="term" value="C:proteasome core complex, beta-subunit complex"/>
    <property type="evidence" value="ECO:0007669"/>
    <property type="project" value="UniProtKB-ARBA"/>
</dbReference>
<dbReference type="Proteomes" id="UP001220961">
    <property type="component" value="Chromosome 7"/>
</dbReference>
<dbReference type="InterPro" id="IPR023333">
    <property type="entry name" value="Proteasome_suB-type"/>
</dbReference>
<dbReference type="PROSITE" id="PS00854">
    <property type="entry name" value="PROTEASOME_BETA_1"/>
    <property type="match status" value="1"/>
</dbReference>
<reference evidence="18" key="1">
    <citation type="submission" date="2023-03" db="EMBL/GenBank/DDBJ databases">
        <title>Mating type loci evolution in Malassezia.</title>
        <authorList>
            <person name="Coelho M.A."/>
        </authorList>
    </citation>
    <scope>NUCLEOTIDE SEQUENCE</scope>
    <source>
        <strain evidence="18">CBS 10434</strain>
    </source>
</reference>
<keyword evidence="11" id="KW-0472">Membrane</keyword>
<comment type="subunit">
    <text evidence="14">The 26S proteasome consists of a 20S proteasome core and two 19S regulatory subunits. The 20S proteasome core is composed of 28 subunits that are arranged in four stacked rings, resulting in a barrel-shaped structure. The two end rings are each formed by seven alpha subunits, and the two central rings are each formed by seven beta subunits. The catalytic chamber with the active sites is on the inside of the barrel.</text>
</comment>
<dbReference type="SUPFAM" id="SSF56235">
    <property type="entry name" value="N-terminal nucleophile aminohydrolases (Ntn hydrolases)"/>
    <property type="match status" value="1"/>
</dbReference>
<dbReference type="Gene3D" id="3.60.20.10">
    <property type="entry name" value="Glutamine Phosphoribosylpyrophosphate, subunit 1, domain 1"/>
    <property type="match status" value="1"/>
</dbReference>
<name>A0AAF0E8J6_9BASI</name>
<keyword evidence="9" id="KW-0378">Hydrolase</keyword>
<dbReference type="Pfam" id="PF00227">
    <property type="entry name" value="Proteasome"/>
    <property type="match status" value="1"/>
</dbReference>
<evidence type="ECO:0000256" key="16">
    <source>
        <dbReference type="SAM" id="MobiDB-lite"/>
    </source>
</evidence>
<dbReference type="GO" id="GO:0005634">
    <property type="term" value="C:nucleus"/>
    <property type="evidence" value="ECO:0007669"/>
    <property type="project" value="UniProtKB-SubCell"/>
</dbReference>
<evidence type="ECO:0000256" key="14">
    <source>
        <dbReference type="ARBA" id="ARBA00026071"/>
    </source>
</evidence>
<dbReference type="GO" id="GO:0005737">
    <property type="term" value="C:cytoplasm"/>
    <property type="evidence" value="ECO:0007669"/>
    <property type="project" value="UniProtKB-SubCell"/>
</dbReference>
<keyword evidence="13" id="KW-0539">Nucleus</keyword>
<keyword evidence="7" id="KW-0645">Protease</keyword>
<evidence type="ECO:0000259" key="17">
    <source>
        <dbReference type="PROSITE" id="PS50275"/>
    </source>
</evidence>
<protein>
    <recommendedName>
        <fullName evidence="5">proteasome endopeptidase complex</fullName>
        <ecNumber evidence="5">3.4.25.1</ecNumber>
    </recommendedName>
</protein>
<feature type="region of interest" description="Disordered" evidence="16">
    <location>
        <begin position="972"/>
        <end position="1013"/>
    </location>
</feature>
<evidence type="ECO:0000256" key="5">
    <source>
        <dbReference type="ARBA" id="ARBA00012039"/>
    </source>
</evidence>
<evidence type="ECO:0000256" key="10">
    <source>
        <dbReference type="ARBA" id="ARBA00022942"/>
    </source>
</evidence>
<evidence type="ECO:0000256" key="6">
    <source>
        <dbReference type="ARBA" id="ARBA00022490"/>
    </source>
</evidence>
<evidence type="ECO:0000256" key="7">
    <source>
        <dbReference type="ARBA" id="ARBA00022670"/>
    </source>
</evidence>
<feature type="domain" description="SAC" evidence="17">
    <location>
        <begin position="415"/>
        <end position="808"/>
    </location>
</feature>
<dbReference type="EC" id="3.4.25.1" evidence="5"/>
<evidence type="ECO:0000256" key="15">
    <source>
        <dbReference type="PIRSR" id="PIRSR600243-1"/>
    </source>
</evidence>
<evidence type="ECO:0000256" key="1">
    <source>
        <dbReference type="ARBA" id="ARBA00001198"/>
    </source>
</evidence>
<dbReference type="PROSITE" id="PS51476">
    <property type="entry name" value="PROTEASOME_BETA_2"/>
    <property type="match status" value="1"/>
</dbReference>
<proteinExistence type="predicted"/>
<dbReference type="InterPro" id="IPR000243">
    <property type="entry name" value="Pept_T1A_subB"/>
</dbReference>
<keyword evidence="12" id="KW-0865">Zymogen</keyword>
<dbReference type="GO" id="GO:0043813">
    <property type="term" value="F:phosphatidylinositol-3,5-bisphosphate 5-phosphatase activity"/>
    <property type="evidence" value="ECO:0007669"/>
    <property type="project" value="InterPro"/>
</dbReference>
<evidence type="ECO:0000256" key="12">
    <source>
        <dbReference type="ARBA" id="ARBA00023145"/>
    </source>
</evidence>
<dbReference type="InterPro" id="IPR002013">
    <property type="entry name" value="SAC_dom"/>
</dbReference>
<dbReference type="PRINTS" id="PR00141">
    <property type="entry name" value="PROTEASOME"/>
</dbReference>
<evidence type="ECO:0000313" key="19">
    <source>
        <dbReference type="Proteomes" id="UP001220961"/>
    </source>
</evidence>
<evidence type="ECO:0000256" key="4">
    <source>
        <dbReference type="ARBA" id="ARBA00004496"/>
    </source>
</evidence>
<dbReference type="GO" id="GO:0051603">
    <property type="term" value="P:proteolysis involved in protein catabolic process"/>
    <property type="evidence" value="ECO:0007669"/>
    <property type="project" value="InterPro"/>
</dbReference>
<evidence type="ECO:0000256" key="13">
    <source>
        <dbReference type="ARBA" id="ARBA00023242"/>
    </source>
</evidence>
<accession>A0AAF0E8J6</accession>
<dbReference type="InterPro" id="IPR001353">
    <property type="entry name" value="Proteasome_sua/b"/>
</dbReference>
<dbReference type="InterPro" id="IPR029055">
    <property type="entry name" value="Ntn_hydrolases_N"/>
</dbReference>
<dbReference type="GO" id="GO:0046856">
    <property type="term" value="P:phosphatidylinositol dephosphorylation"/>
    <property type="evidence" value="ECO:0007669"/>
    <property type="project" value="InterPro"/>
</dbReference>
<feature type="compositionally biased region" description="Polar residues" evidence="16">
    <location>
        <begin position="995"/>
        <end position="1013"/>
    </location>
</feature>
<sequence length="1406" mass="155073">MSEARVPGDPAPASDVRLLATVGSDMAALPTLLAQAPPAGAEAPSLFDTRDSDRATLWTADESDAPLHAASEMDERPGDLIRFTMYESRHHFYLVSHSSSQTKCRVLKIDRVPPIAAQHKTDHDDATPHETPSTAPHLKVPEPKPPATPTRPTRSHKRDKSMSSVVLSIAGDEDDLHMRGGNAPSGTLSSEITELASSLVPERDAGATPPPDQHGKYLGLYDADIQHLRLTAEWKNYIGDANDVNLMQDTPERTVPPISALGSSRSPKSSHRVSHMASSKDDAESVTTEPPVKPDPVLDPSNDAAWALHVTGYSTDYTPAQAEHLLERIQEESRPSGGLREVGRYFGIVGFVRFTLGYYMVLISKRSAVSLVGGHYIYHCDETQVVPVCHPSTLSSVPGRSKLKEQQEAQRLRSFRQVDLGKNFYFSHTYDVTRTLQENMTGPRVSHRIHSASAWGYKEKFMWNYHLLVPAFSDCQHQHPDQPMASSLLAKRQWVIPLVHGFVDQAKLSVLGNAIYVSLIARRSRHFAGARFYKRGIDAEGHVANDVETEQIVHKPMTSSFFAPPARYNESEAAPLRPSPHFSSYVMMRGSIPVYWTQDSTNMSPRPPIEISVVDPYFAPAARHFNELFHSYGTPVIVLNLVKGKERQPRESKLLQAYNECVQQLNQFLPVNDGGRDRRIRYLAWDMSRASKSRTDNVIDFLERLSEDTIRSTRFFHSGPLPCSMQRNDGSPSHPILLQNGIVRLNCVDCLDRTNAAQFVLGKAAFAHQLHALGLLKYAHLSFDSDAVNMLTEMYHDLGDTIALQYGGSALAHTTDTYRKINHWSSHSRDMLEGIRRYYANSFADAEKQASIDLFLGQAPSEMSVPRHSDFGPIEGCCTQHLAADEDVDAKAQHLAHFANTDKGFWEGYYRPFLFTDAELGDPIPTLNEDQETLPPQLTMPSHASTSMIPSPSGTFHRSILGGMRRWMGSSQGSRLKLRGATPGKPDNGEGARPQVSTQGTEKPGNDSTSSLELAVQRTLSPSISRAEAREYQAYCSQFDQVPFRLSYRATDTDMQVYESTSSLGYGIIEMIGQAQLRVDGAPMASVDSAYAAFTQHFQQPLAFVPSTAAVRVAVLSKFAPSDLPIRGLEEEQGVLNSQFSLPATDPGRFLAQYTDVDSTNQNARIKLNHGTTTLAFRYKGGVVVAVDSRASAGSYIASGSVKKVIEINPYLLGTMAGGAADCQYWETYLGIQCRLHELRNKERISVAAASKILSNLVYSYKGMGLSMGTMICGWDKTGPAIFYVDSDGSRMKGDLFSVGSGSTFAYGVLDQGYHWDLSDEEALDLGRRSIYAATHRDAYSGNTINLYHMGPNGWKFIANYDVMQPVHYDGVPDQVPNVPAGGYGYNVRTAGLSSKNDKSSENNSS</sequence>
<evidence type="ECO:0000256" key="2">
    <source>
        <dbReference type="ARBA" id="ARBA00004123"/>
    </source>
</evidence>
<dbReference type="GO" id="GO:0012505">
    <property type="term" value="C:endomembrane system"/>
    <property type="evidence" value="ECO:0007669"/>
    <property type="project" value="UniProtKB-SubCell"/>
</dbReference>
<feature type="region of interest" description="Disordered" evidence="16">
    <location>
        <begin position="248"/>
        <end position="298"/>
    </location>
</feature>
<gene>
    <name evidence="18" type="primary">FIG4</name>
    <name evidence="18" type="ORF">MCAP1_003165</name>
</gene>
<evidence type="ECO:0000256" key="8">
    <source>
        <dbReference type="ARBA" id="ARBA00022698"/>
    </source>
</evidence>
<dbReference type="PANTHER" id="PTHR45738:SF5">
    <property type="entry name" value="POLYPHOSPHOINOSITIDE PHOSPHATASE"/>
    <property type="match status" value="1"/>
</dbReference>
<comment type="catalytic activity">
    <reaction evidence="1">
        <text>Cleavage of peptide bonds with very broad specificity.</text>
        <dbReference type="EC" id="3.4.25.1"/>
    </reaction>
</comment>
<feature type="region of interest" description="Disordered" evidence="16">
    <location>
        <begin position="118"/>
        <end position="164"/>
    </location>
</feature>
<feature type="compositionally biased region" description="Basic and acidic residues" evidence="16">
    <location>
        <begin position="119"/>
        <end position="128"/>
    </location>
</feature>
<comment type="subcellular location">
    <subcellularLocation>
        <location evidence="4">Cytoplasm</location>
    </subcellularLocation>
    <subcellularLocation>
        <location evidence="3">Endomembrane system</location>
    </subcellularLocation>
    <subcellularLocation>
        <location evidence="2">Nucleus</location>
    </subcellularLocation>
</comment>
<organism evidence="18 19">
    <name type="scientific">Malassezia caprae</name>
    <dbReference type="NCBI Taxonomy" id="1381934"/>
    <lineage>
        <taxon>Eukaryota</taxon>
        <taxon>Fungi</taxon>
        <taxon>Dikarya</taxon>
        <taxon>Basidiomycota</taxon>
        <taxon>Ustilaginomycotina</taxon>
        <taxon>Malasseziomycetes</taxon>
        <taxon>Malasseziales</taxon>
        <taxon>Malasseziaceae</taxon>
        <taxon>Malassezia</taxon>
    </lineage>
</organism>
<evidence type="ECO:0000256" key="11">
    <source>
        <dbReference type="ARBA" id="ARBA00023136"/>
    </source>
</evidence>
<dbReference type="InterPro" id="IPR016050">
    <property type="entry name" value="Proteasome_bsu_CS"/>
</dbReference>
<dbReference type="EMBL" id="CP119914">
    <property type="protein sequence ID" value="WFD20910.1"/>
    <property type="molecule type" value="Genomic_DNA"/>
</dbReference>
<dbReference type="PROSITE" id="PS50275">
    <property type="entry name" value="SAC"/>
    <property type="match status" value="1"/>
</dbReference>
<evidence type="ECO:0000256" key="3">
    <source>
        <dbReference type="ARBA" id="ARBA00004308"/>
    </source>
</evidence>
<feature type="active site" description="Nucleophile" evidence="15">
    <location>
        <position position="1172"/>
    </location>
</feature>
<keyword evidence="10" id="KW-0647">Proteasome</keyword>
<keyword evidence="19" id="KW-1185">Reference proteome</keyword>
<evidence type="ECO:0000313" key="18">
    <source>
        <dbReference type="EMBL" id="WFD20910.1"/>
    </source>
</evidence>
<dbReference type="CDD" id="cd03761">
    <property type="entry name" value="proteasome_beta_type_5"/>
    <property type="match status" value="1"/>
</dbReference>
<dbReference type="Pfam" id="PF02383">
    <property type="entry name" value="Syja_N"/>
    <property type="match status" value="1"/>
</dbReference>
<dbReference type="PANTHER" id="PTHR45738">
    <property type="entry name" value="POLYPHOSPHOINOSITIDE PHOSPHATASE"/>
    <property type="match status" value="1"/>
</dbReference>
<evidence type="ECO:0000256" key="9">
    <source>
        <dbReference type="ARBA" id="ARBA00022801"/>
    </source>
</evidence>
<dbReference type="InterPro" id="IPR043573">
    <property type="entry name" value="Fig4-like"/>
</dbReference>